<comment type="subunit">
    <text evidence="2">Homotetramer.</text>
</comment>
<keyword evidence="3 11" id="KW-0378">Hydrolase</keyword>
<dbReference type="Proteomes" id="UP000000238">
    <property type="component" value="Chromosome"/>
</dbReference>
<proteinExistence type="inferred from homology"/>
<evidence type="ECO:0000256" key="7">
    <source>
        <dbReference type="ARBA" id="ARBA00071120"/>
    </source>
</evidence>
<organism evidence="11 12">
    <name type="scientific">Hahella chejuensis (strain KCTC 2396)</name>
    <dbReference type="NCBI Taxonomy" id="349521"/>
    <lineage>
        <taxon>Bacteria</taxon>
        <taxon>Pseudomonadati</taxon>
        <taxon>Pseudomonadota</taxon>
        <taxon>Gammaproteobacteria</taxon>
        <taxon>Oceanospirillales</taxon>
        <taxon>Hahellaceae</taxon>
        <taxon>Hahella</taxon>
    </lineage>
</organism>
<feature type="domain" description="Acyl-CoA thioesterase 2 C-terminal" evidence="9">
    <location>
        <begin position="184"/>
        <end position="311"/>
    </location>
</feature>
<dbReference type="Pfam" id="PF13622">
    <property type="entry name" value="4HBT_3"/>
    <property type="match status" value="1"/>
</dbReference>
<dbReference type="HOGENOM" id="CLU_032690_0_0_6"/>
<name>Q2SNU7_HAHCH</name>
<keyword evidence="12" id="KW-1185">Reference proteome</keyword>
<dbReference type="EMBL" id="CP000155">
    <property type="protein sequence ID" value="ABC27677.1"/>
    <property type="molecule type" value="Genomic_DNA"/>
</dbReference>
<dbReference type="Pfam" id="PF02551">
    <property type="entry name" value="Acyl_CoA_thio"/>
    <property type="match status" value="1"/>
</dbReference>
<accession>Q2SNU7</accession>
<dbReference type="Gene3D" id="2.40.160.210">
    <property type="entry name" value="Acyl-CoA thioesterase, double hotdog domain"/>
    <property type="match status" value="1"/>
</dbReference>
<dbReference type="EC" id="3.1.2.20" evidence="5"/>
<dbReference type="CDD" id="cd03445">
    <property type="entry name" value="Thioesterase_II_repeat2"/>
    <property type="match status" value="1"/>
</dbReference>
<evidence type="ECO:0000259" key="10">
    <source>
        <dbReference type="Pfam" id="PF13622"/>
    </source>
</evidence>
<dbReference type="PANTHER" id="PTHR11066:SF34">
    <property type="entry name" value="ACYL-COENZYME A THIOESTERASE 8"/>
    <property type="match status" value="1"/>
</dbReference>
<evidence type="ECO:0000256" key="4">
    <source>
        <dbReference type="ARBA" id="ARBA00023098"/>
    </source>
</evidence>
<dbReference type="STRING" id="349521.HCH_00781"/>
<dbReference type="KEGG" id="hch:HCH_00781"/>
<dbReference type="GO" id="GO:0009062">
    <property type="term" value="P:fatty acid catabolic process"/>
    <property type="evidence" value="ECO:0007669"/>
    <property type="project" value="TreeGrafter"/>
</dbReference>
<gene>
    <name evidence="11" type="primary">tesB</name>
    <name evidence="11" type="ordered locus">HCH_00781</name>
</gene>
<feature type="domain" description="Acyl-CoA thioesterase-like N-terminal HotDog" evidence="10">
    <location>
        <begin position="65"/>
        <end position="141"/>
    </location>
</feature>
<evidence type="ECO:0000259" key="9">
    <source>
        <dbReference type="Pfam" id="PF02551"/>
    </source>
</evidence>
<dbReference type="InterPro" id="IPR029069">
    <property type="entry name" value="HotDog_dom_sf"/>
</dbReference>
<sequence>MKFDASRRGKQVDLLLAGGQLKFYDLFKQESKMNDVVQKLLDLLQLRALDDCLFQGSSEDLGFKNVFGGQVVGQALMAAYRTVDETRVAHSLHAYFLRAGDPDHDIIYEVTPIRDGRSFSARRVAARQHGKEILTLMVSFQTPEQGFEHQEPMVDVAGPEDIVSELEMRRRFQDLIPESRREQLTRERPIEIRPLNPVNPLNPEKQEPKKYNWFRAVRDMPEGVRWHHCVLAYASDFGLLGTSLHPHGVSFFQRGMQVASLDHAVWFHRDFRVDDWLLYAMDSPSASHGRGFNRGLIYDRSGRLVASTAQEALIRRRMD</sequence>
<dbReference type="AlphaFoldDB" id="Q2SNU7"/>
<evidence type="ECO:0000256" key="3">
    <source>
        <dbReference type="ARBA" id="ARBA00022801"/>
    </source>
</evidence>
<dbReference type="eggNOG" id="COG1946">
    <property type="taxonomic scope" value="Bacteria"/>
</dbReference>
<protein>
    <recommendedName>
        <fullName evidence="7">Acyl-CoA thioesterase 2</fullName>
        <ecNumber evidence="5">3.1.2.20</ecNumber>
    </recommendedName>
    <alternativeName>
        <fullName evidence="8">Thioesterase II</fullName>
    </alternativeName>
</protein>
<dbReference type="InterPro" id="IPR003703">
    <property type="entry name" value="Acyl_CoA_thio"/>
</dbReference>
<dbReference type="NCBIfam" id="TIGR00189">
    <property type="entry name" value="tesB"/>
    <property type="match status" value="1"/>
</dbReference>
<comment type="similarity">
    <text evidence="1">Belongs to the C/M/P thioester hydrolase family.</text>
</comment>
<evidence type="ECO:0000256" key="2">
    <source>
        <dbReference type="ARBA" id="ARBA00011881"/>
    </source>
</evidence>
<evidence type="ECO:0000313" key="12">
    <source>
        <dbReference type="Proteomes" id="UP000000238"/>
    </source>
</evidence>
<keyword evidence="4" id="KW-0443">Lipid metabolism</keyword>
<evidence type="ECO:0000256" key="8">
    <source>
        <dbReference type="ARBA" id="ARBA00079653"/>
    </source>
</evidence>
<reference evidence="11 12" key="1">
    <citation type="journal article" date="2005" name="Nucleic Acids Res.">
        <title>Genomic blueprint of Hahella chejuensis, a marine microbe producing an algicidal agent.</title>
        <authorList>
            <person name="Jeong H."/>
            <person name="Yim J.H."/>
            <person name="Lee C."/>
            <person name="Choi S.-H."/>
            <person name="Park Y.K."/>
            <person name="Yoon S.H."/>
            <person name="Hur C.-G."/>
            <person name="Kang H.-Y."/>
            <person name="Kim D."/>
            <person name="Lee H.H."/>
            <person name="Park K.H."/>
            <person name="Park S.-H."/>
            <person name="Park H.-S."/>
            <person name="Lee H.K."/>
            <person name="Oh T.K."/>
            <person name="Kim J.F."/>
        </authorList>
    </citation>
    <scope>NUCLEOTIDE SEQUENCE [LARGE SCALE GENOMIC DNA]</scope>
    <source>
        <strain evidence="11 12">KCTC 2396</strain>
    </source>
</reference>
<dbReference type="GO" id="GO:0047617">
    <property type="term" value="F:fatty acyl-CoA hydrolase activity"/>
    <property type="evidence" value="ECO:0007669"/>
    <property type="project" value="UniProtKB-EC"/>
</dbReference>
<dbReference type="InterPro" id="IPR025652">
    <property type="entry name" value="TesB_C"/>
</dbReference>
<dbReference type="FunFam" id="2.40.160.210:FF:000001">
    <property type="entry name" value="Acyl-CoA thioesterase II"/>
    <property type="match status" value="1"/>
</dbReference>
<evidence type="ECO:0000256" key="5">
    <source>
        <dbReference type="ARBA" id="ARBA00038894"/>
    </source>
</evidence>
<dbReference type="PANTHER" id="PTHR11066">
    <property type="entry name" value="ACYL-COA THIOESTERASE"/>
    <property type="match status" value="1"/>
</dbReference>
<dbReference type="GO" id="GO:0006637">
    <property type="term" value="P:acyl-CoA metabolic process"/>
    <property type="evidence" value="ECO:0007669"/>
    <property type="project" value="InterPro"/>
</dbReference>
<evidence type="ECO:0000313" key="11">
    <source>
        <dbReference type="EMBL" id="ABC27677.1"/>
    </source>
</evidence>
<dbReference type="GO" id="GO:0005829">
    <property type="term" value="C:cytosol"/>
    <property type="evidence" value="ECO:0007669"/>
    <property type="project" value="TreeGrafter"/>
</dbReference>
<dbReference type="SUPFAM" id="SSF54637">
    <property type="entry name" value="Thioesterase/thiol ester dehydrase-isomerase"/>
    <property type="match status" value="2"/>
</dbReference>
<comment type="catalytic activity">
    <reaction evidence="6">
        <text>a fatty acyl-CoA + H2O = a fatty acid + CoA + H(+)</text>
        <dbReference type="Rhea" id="RHEA:16781"/>
        <dbReference type="ChEBI" id="CHEBI:15377"/>
        <dbReference type="ChEBI" id="CHEBI:15378"/>
        <dbReference type="ChEBI" id="CHEBI:28868"/>
        <dbReference type="ChEBI" id="CHEBI:57287"/>
        <dbReference type="ChEBI" id="CHEBI:77636"/>
        <dbReference type="EC" id="3.1.2.20"/>
    </reaction>
    <physiologicalReaction direction="left-to-right" evidence="6">
        <dbReference type="Rhea" id="RHEA:16782"/>
    </physiologicalReaction>
</comment>
<evidence type="ECO:0000256" key="1">
    <source>
        <dbReference type="ARBA" id="ARBA00006538"/>
    </source>
</evidence>
<dbReference type="InterPro" id="IPR049449">
    <property type="entry name" value="TesB_ACOT8-like_N"/>
</dbReference>
<dbReference type="InterPro" id="IPR042171">
    <property type="entry name" value="Acyl-CoA_hotdog"/>
</dbReference>
<evidence type="ECO:0000256" key="6">
    <source>
        <dbReference type="ARBA" id="ARBA00050943"/>
    </source>
</evidence>
<dbReference type="CDD" id="cd03444">
    <property type="entry name" value="Thioesterase_II_repeat1"/>
    <property type="match status" value="1"/>
</dbReference>